<dbReference type="Proteomes" id="UP001501867">
    <property type="component" value="Unassembled WGS sequence"/>
</dbReference>
<organism evidence="1 2">
    <name type="scientific">Streptomyces polychromogenes</name>
    <dbReference type="NCBI Taxonomy" id="67342"/>
    <lineage>
        <taxon>Bacteria</taxon>
        <taxon>Bacillati</taxon>
        <taxon>Actinomycetota</taxon>
        <taxon>Actinomycetes</taxon>
        <taxon>Kitasatosporales</taxon>
        <taxon>Streptomycetaceae</taxon>
        <taxon>Streptomyces</taxon>
    </lineage>
</organism>
<proteinExistence type="predicted"/>
<keyword evidence="2" id="KW-1185">Reference proteome</keyword>
<accession>A0ABP3F4Y1</accession>
<dbReference type="RefSeq" id="WP_344161108.1">
    <property type="nucleotide sequence ID" value="NZ_BAAABV010000018.1"/>
</dbReference>
<evidence type="ECO:0000313" key="2">
    <source>
        <dbReference type="Proteomes" id="UP001501867"/>
    </source>
</evidence>
<evidence type="ECO:0000313" key="1">
    <source>
        <dbReference type="EMBL" id="GAA0297419.1"/>
    </source>
</evidence>
<name>A0ABP3F4Y1_9ACTN</name>
<reference evidence="2" key="1">
    <citation type="journal article" date="2019" name="Int. J. Syst. Evol. Microbiol.">
        <title>The Global Catalogue of Microorganisms (GCM) 10K type strain sequencing project: providing services to taxonomists for standard genome sequencing and annotation.</title>
        <authorList>
            <consortium name="The Broad Institute Genomics Platform"/>
            <consortium name="The Broad Institute Genome Sequencing Center for Infectious Disease"/>
            <person name="Wu L."/>
            <person name="Ma J."/>
        </authorList>
    </citation>
    <scope>NUCLEOTIDE SEQUENCE [LARGE SCALE GENOMIC DNA]</scope>
    <source>
        <strain evidence="2">JCM 4505</strain>
    </source>
</reference>
<comment type="caution">
    <text evidence="1">The sequence shown here is derived from an EMBL/GenBank/DDBJ whole genome shotgun (WGS) entry which is preliminary data.</text>
</comment>
<evidence type="ECO:0008006" key="3">
    <source>
        <dbReference type="Google" id="ProtNLM"/>
    </source>
</evidence>
<sequence length="182" mass="20499">MPIWRSTARRQRQQLRALRGTCEALLDSLPLPRDVDVRTFLDSLAEHRGRPIVVQPLPGAGGVGTPCGVWFATEKADYICYEPDTSALHQDQIIFHECGHILFDHRVGIDLSEAERLLPDLGPSLIRRALARTAYSNDQEKEAEMLASLLSLRTLRRPRARDEGMLGRLHDSLGRPHRGGHR</sequence>
<dbReference type="EMBL" id="BAAABV010000018">
    <property type="protein sequence ID" value="GAA0297419.1"/>
    <property type="molecule type" value="Genomic_DNA"/>
</dbReference>
<gene>
    <name evidence="1" type="ORF">GCM10010302_40070</name>
</gene>
<protein>
    <recommendedName>
        <fullName evidence="3">Regulator component</fullName>
    </recommendedName>
</protein>